<accession>A0AA36BWZ0</accession>
<dbReference type="AlphaFoldDB" id="A0AA36BWZ0"/>
<dbReference type="InterPro" id="IPR031751">
    <property type="entry name" value="DUF4735"/>
</dbReference>
<evidence type="ECO:0000313" key="1">
    <source>
        <dbReference type="EMBL" id="CAI9741207.1"/>
    </source>
</evidence>
<name>A0AA36BWZ0_OCTVU</name>
<organism evidence="1 2">
    <name type="scientific">Octopus vulgaris</name>
    <name type="common">Common octopus</name>
    <dbReference type="NCBI Taxonomy" id="6645"/>
    <lineage>
        <taxon>Eukaryota</taxon>
        <taxon>Metazoa</taxon>
        <taxon>Spiralia</taxon>
        <taxon>Lophotrochozoa</taxon>
        <taxon>Mollusca</taxon>
        <taxon>Cephalopoda</taxon>
        <taxon>Coleoidea</taxon>
        <taxon>Octopodiformes</taxon>
        <taxon>Octopoda</taxon>
        <taxon>Incirrata</taxon>
        <taxon>Octopodidae</taxon>
        <taxon>Octopus</taxon>
    </lineage>
</organism>
<protein>
    <submittedName>
        <fullName evidence="1">Uncharacterized protein</fullName>
    </submittedName>
</protein>
<dbReference type="Proteomes" id="UP001162480">
    <property type="component" value="Chromosome 26"/>
</dbReference>
<dbReference type="GO" id="GO:0016020">
    <property type="term" value="C:membrane"/>
    <property type="evidence" value="ECO:0007669"/>
    <property type="project" value="TreeGrafter"/>
</dbReference>
<dbReference type="PANTHER" id="PTHR33539">
    <property type="entry name" value="UPF0764 PROTEIN C16ORF89"/>
    <property type="match status" value="1"/>
</dbReference>
<dbReference type="PANTHER" id="PTHR33539:SF1">
    <property type="entry name" value="UPF0764 PROTEIN C16ORF89"/>
    <property type="match status" value="1"/>
</dbReference>
<gene>
    <name evidence="1" type="ORF">OCTVUL_1B007613</name>
</gene>
<keyword evidence="2" id="KW-1185">Reference proteome</keyword>
<evidence type="ECO:0000313" key="2">
    <source>
        <dbReference type="Proteomes" id="UP001162480"/>
    </source>
</evidence>
<proteinExistence type="predicted"/>
<sequence length="152" mass="17613">MSWCQTKAAEDHLISELVHSIEKASVFFDEYQNNINVDGLFGIQVGQGQLLSIDKLLSKIHADEKLKEKIQQIIARMEVVIKLINNRNQKSMTSYSQRFKQLVTEPMEIPWVPRWLVDNQKPISFEKLQVYNEEFGDTCLARVLGSYVPENE</sequence>
<dbReference type="EMBL" id="OX597839">
    <property type="protein sequence ID" value="CAI9741207.1"/>
    <property type="molecule type" value="Genomic_DNA"/>
</dbReference>
<dbReference type="Pfam" id="PF15882">
    <property type="entry name" value="DUF4735"/>
    <property type="match status" value="1"/>
</dbReference>
<dbReference type="GO" id="GO:0005829">
    <property type="term" value="C:cytosol"/>
    <property type="evidence" value="ECO:0007669"/>
    <property type="project" value="TreeGrafter"/>
</dbReference>
<reference evidence="1" key="1">
    <citation type="submission" date="2023-08" db="EMBL/GenBank/DDBJ databases">
        <authorList>
            <person name="Alioto T."/>
            <person name="Alioto T."/>
            <person name="Gomez Garrido J."/>
        </authorList>
    </citation>
    <scope>NUCLEOTIDE SEQUENCE</scope>
</reference>